<dbReference type="EMBL" id="FZPA01000015">
    <property type="protein sequence ID" value="SNT19520.1"/>
    <property type="molecule type" value="Genomic_DNA"/>
</dbReference>
<evidence type="ECO:0000313" key="3">
    <source>
        <dbReference type="Proteomes" id="UP000198339"/>
    </source>
</evidence>
<proteinExistence type="predicted"/>
<dbReference type="OrthoDB" id="7451058at2"/>
<protein>
    <submittedName>
        <fullName evidence="2">Uncharacterized protein</fullName>
    </submittedName>
</protein>
<feature type="region of interest" description="Disordered" evidence="1">
    <location>
        <begin position="66"/>
        <end position="88"/>
    </location>
</feature>
<dbReference type="Proteomes" id="UP000198339">
    <property type="component" value="Unassembled WGS sequence"/>
</dbReference>
<accession>A0A239KNB6</accession>
<name>A0A239KNB6_9SPHN</name>
<reference evidence="2 3" key="1">
    <citation type="submission" date="2017-06" db="EMBL/GenBank/DDBJ databases">
        <authorList>
            <person name="Kim H.J."/>
            <person name="Triplett B.A."/>
        </authorList>
    </citation>
    <scope>NUCLEOTIDE SEQUENCE [LARGE SCALE GENOMIC DNA]</scope>
    <source>
        <strain evidence="2 3">DS15</strain>
    </source>
</reference>
<gene>
    <name evidence="2" type="ORF">SAMN06295955_11558</name>
</gene>
<dbReference type="AlphaFoldDB" id="A0A239KNB6"/>
<keyword evidence="3" id="KW-1185">Reference proteome</keyword>
<organism evidence="2 3">
    <name type="scientific">Sphingopyxis indica</name>
    <dbReference type="NCBI Taxonomy" id="436663"/>
    <lineage>
        <taxon>Bacteria</taxon>
        <taxon>Pseudomonadati</taxon>
        <taxon>Pseudomonadota</taxon>
        <taxon>Alphaproteobacteria</taxon>
        <taxon>Sphingomonadales</taxon>
        <taxon>Sphingomonadaceae</taxon>
        <taxon>Sphingopyxis</taxon>
    </lineage>
</organism>
<evidence type="ECO:0000313" key="2">
    <source>
        <dbReference type="EMBL" id="SNT19520.1"/>
    </source>
</evidence>
<sequence>MDGFGGWYDDFWRLSTERQIGMGVGPIPQSAIDRHVAGWSDEDADMFEFCIREMDGVFLMRANKTEEAPAPGNPMEAFRSATAARRGK</sequence>
<evidence type="ECO:0000256" key="1">
    <source>
        <dbReference type="SAM" id="MobiDB-lite"/>
    </source>
</evidence>